<comment type="caution">
    <text evidence="1">The sequence shown here is derived from an EMBL/GenBank/DDBJ whole genome shotgun (WGS) entry which is preliminary data.</text>
</comment>
<keyword evidence="2" id="KW-1185">Reference proteome</keyword>
<reference evidence="1 2" key="1">
    <citation type="submission" date="2020-07" db="EMBL/GenBank/DDBJ databases">
        <title>Sequencing the genomes of 1000 actinobacteria strains.</title>
        <authorList>
            <person name="Klenk H.-P."/>
        </authorList>
    </citation>
    <scope>NUCLEOTIDE SEQUENCE [LARGE SCALE GENOMIC DNA]</scope>
    <source>
        <strain evidence="1 2">DSM 45763</strain>
    </source>
</reference>
<dbReference type="EMBL" id="JACCCO010000001">
    <property type="protein sequence ID" value="NYF41094.1"/>
    <property type="molecule type" value="Genomic_DNA"/>
</dbReference>
<proteinExistence type="predicted"/>
<evidence type="ECO:0000313" key="1">
    <source>
        <dbReference type="EMBL" id="NYF41094.1"/>
    </source>
</evidence>
<sequence length="67" mass="6677">MAIIGEAVRVTGYGLAGALVLPAEDPGEVRAAWRGLGPDVAVAILTPRAAAALADADGGPLRVVMPE</sequence>
<accession>A0A852V1G5</accession>
<name>A0A852V1G5_9ACTN</name>
<dbReference type="Proteomes" id="UP000576393">
    <property type="component" value="Unassembled WGS sequence"/>
</dbReference>
<protein>
    <submittedName>
        <fullName evidence="1">Vacuolar-type H+-ATPase subunit F/Vma7</fullName>
    </submittedName>
</protein>
<dbReference type="RefSeq" id="WP_218911741.1">
    <property type="nucleotide sequence ID" value="NZ_JACCCO010000001.1"/>
</dbReference>
<organism evidence="1 2">
    <name type="scientific">Streptosporangium sandarakinum</name>
    <dbReference type="NCBI Taxonomy" id="1260955"/>
    <lineage>
        <taxon>Bacteria</taxon>
        <taxon>Bacillati</taxon>
        <taxon>Actinomycetota</taxon>
        <taxon>Actinomycetes</taxon>
        <taxon>Streptosporangiales</taxon>
        <taxon>Streptosporangiaceae</taxon>
        <taxon>Streptosporangium</taxon>
    </lineage>
</organism>
<dbReference type="AlphaFoldDB" id="A0A852V1G5"/>
<evidence type="ECO:0000313" key="2">
    <source>
        <dbReference type="Proteomes" id="UP000576393"/>
    </source>
</evidence>
<gene>
    <name evidence="1" type="ORF">HDA43_003253</name>
</gene>